<dbReference type="Pfam" id="PF13450">
    <property type="entry name" value="NAD_binding_8"/>
    <property type="match status" value="1"/>
</dbReference>
<organism evidence="1 2">
    <name type="scientific">Thermomicrobium roseum (strain ATCC 27502 / DSM 5159 / P-2)</name>
    <dbReference type="NCBI Taxonomy" id="309801"/>
    <lineage>
        <taxon>Bacteria</taxon>
        <taxon>Pseudomonadati</taxon>
        <taxon>Thermomicrobiota</taxon>
        <taxon>Thermomicrobia</taxon>
        <taxon>Thermomicrobiales</taxon>
        <taxon>Thermomicrobiaceae</taxon>
        <taxon>Thermomicrobium</taxon>
    </lineage>
</organism>
<dbReference type="Gene3D" id="3.50.50.60">
    <property type="entry name" value="FAD/NAD(P)-binding domain"/>
    <property type="match status" value="1"/>
</dbReference>
<dbReference type="PANTHER" id="PTHR10668:SF105">
    <property type="entry name" value="DEHYDROGENASE-RELATED"/>
    <property type="match status" value="1"/>
</dbReference>
<dbReference type="AlphaFoldDB" id="B9KYF5"/>
<dbReference type="eggNOG" id="COG1233">
    <property type="taxonomic scope" value="Bacteria"/>
</dbReference>
<dbReference type="Proteomes" id="UP000000447">
    <property type="component" value="Chromosome"/>
</dbReference>
<dbReference type="SUPFAM" id="SSF51905">
    <property type="entry name" value="FAD/NAD(P)-binding domain"/>
    <property type="match status" value="1"/>
</dbReference>
<evidence type="ECO:0000313" key="1">
    <source>
        <dbReference type="EMBL" id="ACM06377.1"/>
    </source>
</evidence>
<reference evidence="1 2" key="1">
    <citation type="journal article" date="2009" name="PLoS ONE">
        <title>Complete genome sequence of the aerobic CO-oxidizing thermophile Thermomicrobium roseum.</title>
        <authorList>
            <person name="Wu D."/>
            <person name="Raymond J."/>
            <person name="Wu M."/>
            <person name="Chatterji S."/>
            <person name="Ren Q."/>
            <person name="Graham J.E."/>
            <person name="Bryant D.A."/>
            <person name="Robb F."/>
            <person name="Colman A."/>
            <person name="Tallon L.J."/>
            <person name="Badger J.H."/>
            <person name="Madupu R."/>
            <person name="Ward N.L."/>
            <person name="Eisen J.A."/>
        </authorList>
    </citation>
    <scope>NUCLEOTIDE SEQUENCE [LARGE SCALE GENOMIC DNA]</scope>
    <source>
        <strain evidence="2">ATCC 27502 / DSM 5159 / P-2</strain>
    </source>
</reference>
<sequence length="506" mass="54747">MREAWDAVTVGAGPNGLAAALALARNGRRVLVLERAQRAGWGLRTDKSIVPGCVHDHCASVLPLALASPFFRSVGVIDRVHWCWSPAALAHPFDDGTAVLLWRDLERTAVELGPDAPRYRGLMKPWLSAGTVLLAALLSPLPGVVRLPGSRLPLVELLCFAREGVRSARVVIEHFVGERARALFAGLAAHSTLPLEQAPSAAFGLILAACGHLVGWPLLAGGTERLAEALVGEIEQHGGTVRYGVPVERLDDLPPARALLLDSSPRIALRIAGARFTPAYRRQLARFRPGPGVFKIDWVIRGTVPWRAPECALAATVHLGGSWEEIAAAERAVSQGRMPERPFVILVQPGQADPGRAIPDYAVMWAYCHVPSGWDGDATEAIEQQVERFAPGFRERIVARRAWKPGDFERANPNLVGGDLSGGWPTLDQLFTRPAFWPWPPYRTSDPAVFLCSAATPPGGGVHGMCGYWAARWAERWLDRLDRGRLSPASGKPVSKAAVSAELTAR</sequence>
<dbReference type="PANTHER" id="PTHR10668">
    <property type="entry name" value="PHYTOENE DEHYDROGENASE"/>
    <property type="match status" value="1"/>
</dbReference>
<evidence type="ECO:0000313" key="2">
    <source>
        <dbReference type="Proteomes" id="UP000000447"/>
    </source>
</evidence>
<dbReference type="RefSeq" id="WP_012641905.1">
    <property type="nucleotide sequence ID" value="NC_011959.1"/>
</dbReference>
<accession>B9KYF5</accession>
<name>B9KYF5_THERP</name>
<dbReference type="HOGENOM" id="CLU_019327_1_1_0"/>
<dbReference type="KEGG" id="tro:trd_0501"/>
<gene>
    <name evidence="1" type="ordered locus">trd_0501</name>
</gene>
<dbReference type="STRING" id="309801.trd_0501"/>
<protein>
    <submittedName>
        <fullName evidence="1">p49 secreted protein</fullName>
    </submittedName>
</protein>
<keyword evidence="2" id="KW-1185">Reference proteome</keyword>
<dbReference type="InterPro" id="IPR036188">
    <property type="entry name" value="FAD/NAD-bd_sf"/>
</dbReference>
<proteinExistence type="predicted"/>
<dbReference type="EMBL" id="CP001275">
    <property type="protein sequence ID" value="ACM06377.1"/>
    <property type="molecule type" value="Genomic_DNA"/>
</dbReference>
<dbReference type="OrthoDB" id="9814556at2"/>